<sequence length="286" mass="32252">MLQLMLLKFRLVHTLLQLTAKARNIFDATRNSTWVFVPPHLGIEKKSYFKDHGHSSLKAFPDKGNFDWEERKERDESERQSAESQRIVIASPLFRLQYPVHVKDSTSCSMEIVLQGSQHSTFSTRAWPTTCAIRGHKAPIAGRQVDDIAESTVRRLRKASEGAVPSPSLDRHVTTHSHCQSSSSSLLIADEFGTGTLVPIPQSQSFSRSYGSILPTFLTYIVPLTRDCSPWRLDVIISTTGRGRYSILRIFKGRRGHTGHHETCGVLPVARPYFQLSHFQGRQAVK</sequence>
<accession>A0A8S0TTM0</accession>
<dbReference type="OrthoDB" id="1595177at2759"/>
<keyword evidence="1" id="KW-0732">Signal</keyword>
<evidence type="ECO:0000256" key="1">
    <source>
        <dbReference type="SAM" id="SignalP"/>
    </source>
</evidence>
<dbReference type="Gramene" id="OE9A051683T1">
    <property type="protein sequence ID" value="OE9A051683C1"/>
    <property type="gene ID" value="OE9A051683"/>
</dbReference>
<dbReference type="Proteomes" id="UP000594638">
    <property type="component" value="Unassembled WGS sequence"/>
</dbReference>
<organism evidence="2 3">
    <name type="scientific">Olea europaea subsp. europaea</name>
    <dbReference type="NCBI Taxonomy" id="158383"/>
    <lineage>
        <taxon>Eukaryota</taxon>
        <taxon>Viridiplantae</taxon>
        <taxon>Streptophyta</taxon>
        <taxon>Embryophyta</taxon>
        <taxon>Tracheophyta</taxon>
        <taxon>Spermatophyta</taxon>
        <taxon>Magnoliopsida</taxon>
        <taxon>eudicotyledons</taxon>
        <taxon>Gunneridae</taxon>
        <taxon>Pentapetalae</taxon>
        <taxon>asterids</taxon>
        <taxon>lamiids</taxon>
        <taxon>Lamiales</taxon>
        <taxon>Oleaceae</taxon>
        <taxon>Oleeae</taxon>
        <taxon>Olea</taxon>
    </lineage>
</organism>
<dbReference type="EMBL" id="CACTIH010007295">
    <property type="protein sequence ID" value="CAA3008323.1"/>
    <property type="molecule type" value="Genomic_DNA"/>
</dbReference>
<proteinExistence type="predicted"/>
<dbReference type="AlphaFoldDB" id="A0A8S0TTM0"/>
<dbReference type="PANTHER" id="PTHR33047:SF42">
    <property type="entry name" value="PROTEIN TAR1"/>
    <property type="match status" value="1"/>
</dbReference>
<protein>
    <recommendedName>
        <fullName evidence="4">Secreted protein</fullName>
    </recommendedName>
</protein>
<dbReference type="InterPro" id="IPR052997">
    <property type="entry name" value="RRT15-like"/>
</dbReference>
<feature type="chain" id="PRO_5035949557" description="Secreted protein" evidence="1">
    <location>
        <begin position="23"/>
        <end position="286"/>
    </location>
</feature>
<evidence type="ECO:0008006" key="4">
    <source>
        <dbReference type="Google" id="ProtNLM"/>
    </source>
</evidence>
<evidence type="ECO:0000313" key="3">
    <source>
        <dbReference type="Proteomes" id="UP000594638"/>
    </source>
</evidence>
<name>A0A8S0TTM0_OLEEU</name>
<keyword evidence="3" id="KW-1185">Reference proteome</keyword>
<dbReference type="PANTHER" id="PTHR33047">
    <property type="entry name" value="PROTEIN TAR1"/>
    <property type="match status" value="1"/>
</dbReference>
<comment type="caution">
    <text evidence="2">The sequence shown here is derived from an EMBL/GenBank/DDBJ whole genome shotgun (WGS) entry which is preliminary data.</text>
</comment>
<reference evidence="2 3" key="1">
    <citation type="submission" date="2019-12" db="EMBL/GenBank/DDBJ databases">
        <authorList>
            <person name="Alioto T."/>
            <person name="Alioto T."/>
            <person name="Gomez Garrido J."/>
        </authorList>
    </citation>
    <scope>NUCLEOTIDE SEQUENCE [LARGE SCALE GENOMIC DNA]</scope>
</reference>
<evidence type="ECO:0000313" key="2">
    <source>
        <dbReference type="EMBL" id="CAA3008323.1"/>
    </source>
</evidence>
<gene>
    <name evidence="2" type="ORF">OLEA9_A051683</name>
</gene>
<feature type="signal peptide" evidence="1">
    <location>
        <begin position="1"/>
        <end position="22"/>
    </location>
</feature>